<dbReference type="Gene3D" id="3.80.10.10">
    <property type="entry name" value="Ribonuclease Inhibitor"/>
    <property type="match status" value="1"/>
</dbReference>
<evidence type="ECO:0000313" key="2">
    <source>
        <dbReference type="Proteomes" id="UP000823388"/>
    </source>
</evidence>
<dbReference type="PANTHER" id="PTHR38926">
    <property type="entry name" value="F-BOX DOMAIN CONTAINING PROTEIN, EXPRESSED"/>
    <property type="match status" value="1"/>
</dbReference>
<protein>
    <recommendedName>
        <fullName evidence="3">F-box domain-containing protein</fullName>
    </recommendedName>
</protein>
<keyword evidence="2" id="KW-1185">Reference proteome</keyword>
<sequence>MMGPDKVCRAWRLAASDEPELWRRIDMRGHADLAYRGLADLDEMAAVAVLRSRGQCRAFWGECAGYNDGFLHLLAHQAPLLKSLILITCDGITSEGFTEAIQMFPLLEELQLSDCWNLRDRGLLGVVARACPRLKHLRHHRPCWSDTDEHNREAMGIAMMHELCSLQLFRNHLTNTGLAAIVDNCTHLESLDLRRCYLIDLDDDAIRAKCARIKTKKLYTPNSDDECEDFEPASPIWRRRHRKNPKRWNYLDLDDYADYYDPWYGLDSHDEAGLEVHGRMLCKSVRRYLNMEWPGIM</sequence>
<proteinExistence type="predicted"/>
<dbReference type="SUPFAM" id="SSF52047">
    <property type="entry name" value="RNI-like"/>
    <property type="match status" value="1"/>
</dbReference>
<name>A0A8T0W3X4_PANVG</name>
<dbReference type="PANTHER" id="PTHR38926:SF49">
    <property type="entry name" value="F-BOX DOMAIN-CONTAINING PROTEIN"/>
    <property type="match status" value="1"/>
</dbReference>
<organism evidence="1 2">
    <name type="scientific">Panicum virgatum</name>
    <name type="common">Blackwell switchgrass</name>
    <dbReference type="NCBI Taxonomy" id="38727"/>
    <lineage>
        <taxon>Eukaryota</taxon>
        <taxon>Viridiplantae</taxon>
        <taxon>Streptophyta</taxon>
        <taxon>Embryophyta</taxon>
        <taxon>Tracheophyta</taxon>
        <taxon>Spermatophyta</taxon>
        <taxon>Magnoliopsida</taxon>
        <taxon>Liliopsida</taxon>
        <taxon>Poales</taxon>
        <taxon>Poaceae</taxon>
        <taxon>PACMAD clade</taxon>
        <taxon>Panicoideae</taxon>
        <taxon>Panicodae</taxon>
        <taxon>Paniceae</taxon>
        <taxon>Panicinae</taxon>
        <taxon>Panicum</taxon>
        <taxon>Panicum sect. Hiantes</taxon>
    </lineage>
</organism>
<gene>
    <name evidence="1" type="ORF">PVAP13_2KG258000</name>
</gene>
<dbReference type="Proteomes" id="UP000823388">
    <property type="component" value="Chromosome 2K"/>
</dbReference>
<dbReference type="InterPro" id="IPR001611">
    <property type="entry name" value="Leu-rich_rpt"/>
</dbReference>
<dbReference type="InterPro" id="IPR006553">
    <property type="entry name" value="Leu-rich_rpt_Cys-con_subtyp"/>
</dbReference>
<dbReference type="OrthoDB" id="2095648at2759"/>
<dbReference type="InterPro" id="IPR032675">
    <property type="entry name" value="LRR_dom_sf"/>
</dbReference>
<reference evidence="1" key="1">
    <citation type="submission" date="2020-05" db="EMBL/GenBank/DDBJ databases">
        <title>WGS assembly of Panicum virgatum.</title>
        <authorList>
            <person name="Lovell J.T."/>
            <person name="Jenkins J."/>
            <person name="Shu S."/>
            <person name="Juenger T.E."/>
            <person name="Schmutz J."/>
        </authorList>
    </citation>
    <scope>NUCLEOTIDE SEQUENCE</scope>
    <source>
        <strain evidence="1">AP13</strain>
    </source>
</reference>
<evidence type="ECO:0008006" key="3">
    <source>
        <dbReference type="Google" id="ProtNLM"/>
    </source>
</evidence>
<dbReference type="Pfam" id="PF13516">
    <property type="entry name" value="LRR_6"/>
    <property type="match status" value="1"/>
</dbReference>
<accession>A0A8T0W3X4</accession>
<dbReference type="AlphaFoldDB" id="A0A8T0W3X4"/>
<dbReference type="SMART" id="SM00367">
    <property type="entry name" value="LRR_CC"/>
    <property type="match status" value="4"/>
</dbReference>
<evidence type="ECO:0000313" key="1">
    <source>
        <dbReference type="EMBL" id="KAG2642118.1"/>
    </source>
</evidence>
<dbReference type="EMBL" id="CM029039">
    <property type="protein sequence ID" value="KAG2642118.1"/>
    <property type="molecule type" value="Genomic_DNA"/>
</dbReference>
<comment type="caution">
    <text evidence="1">The sequence shown here is derived from an EMBL/GenBank/DDBJ whole genome shotgun (WGS) entry which is preliminary data.</text>
</comment>